<evidence type="ECO:0000256" key="1">
    <source>
        <dbReference type="ARBA" id="ARBA00022723"/>
    </source>
</evidence>
<keyword evidence="1" id="KW-0479">Metal-binding</keyword>
<feature type="domain" description="Fumarylacetoacetase-like C-terminal" evidence="2">
    <location>
        <begin position="19"/>
        <end position="218"/>
    </location>
</feature>
<dbReference type="InterPro" id="IPR011234">
    <property type="entry name" value="Fumarylacetoacetase-like_C"/>
</dbReference>
<evidence type="ECO:0000313" key="3">
    <source>
        <dbReference type="EMBL" id="UVW35282.1"/>
    </source>
</evidence>
<dbReference type="Pfam" id="PF01557">
    <property type="entry name" value="FAA_hydrolase"/>
    <property type="match status" value="1"/>
</dbReference>
<dbReference type="Gene3D" id="3.90.850.10">
    <property type="entry name" value="Fumarylacetoacetase-like, C-terminal domain"/>
    <property type="match status" value="1"/>
</dbReference>
<name>A0ABY5TNC7_9GAMM</name>
<evidence type="ECO:0000313" key="4">
    <source>
        <dbReference type="Proteomes" id="UP001059934"/>
    </source>
</evidence>
<dbReference type="GO" id="GO:0016787">
    <property type="term" value="F:hydrolase activity"/>
    <property type="evidence" value="ECO:0007669"/>
    <property type="project" value="UniProtKB-KW"/>
</dbReference>
<dbReference type="Proteomes" id="UP001059934">
    <property type="component" value="Chromosome"/>
</dbReference>
<reference evidence="3" key="1">
    <citation type="submission" date="2022-08" db="EMBL/GenBank/DDBJ databases">
        <title>Catabolic pathway analysis in culturable SAR92 clade bacteria reveals their overlooked roles in DMSP degradation in coastal seas.</title>
        <authorList>
            <person name="He X."/>
            <person name="Zhang X."/>
            <person name="Zhang Y."/>
        </authorList>
    </citation>
    <scope>NUCLEOTIDE SEQUENCE</scope>
    <source>
        <strain evidence="3">H455</strain>
    </source>
</reference>
<dbReference type="NCBIfam" id="NF007967">
    <property type="entry name" value="PRK10691.1"/>
    <property type="match status" value="1"/>
</dbReference>
<accession>A0ABY5TNC7</accession>
<dbReference type="SUPFAM" id="SSF56529">
    <property type="entry name" value="FAH"/>
    <property type="match status" value="1"/>
</dbReference>
<dbReference type="InterPro" id="IPR036663">
    <property type="entry name" value="Fumarylacetoacetase_C_sf"/>
</dbReference>
<organism evidence="3 4">
    <name type="scientific">SAR92 clade bacterium H455</name>
    <dbReference type="NCBI Taxonomy" id="2974818"/>
    <lineage>
        <taxon>Bacteria</taxon>
        <taxon>Pseudomonadati</taxon>
        <taxon>Pseudomonadota</taxon>
        <taxon>Gammaproteobacteria</taxon>
        <taxon>Cellvibrionales</taxon>
        <taxon>Porticoccaceae</taxon>
        <taxon>SAR92 clade</taxon>
    </lineage>
</organism>
<keyword evidence="4" id="KW-1185">Reference proteome</keyword>
<sequence>MSDYIHIVDGVPLSLPLGKIVCVGRNYAEHAKELNNPIPTEPVLFIKPSTALAALDGPVAIPTAWGSCHFEAEMTVLIGQSLSNCSEQQAADAIAGIGIALDLTLRDLQAELKQKSLPWEKAKAFDGACPTSLFVTAPVAELQDQQIQLRQNGELKQDGSSADMLTPVLPLLVYISQFFTLQPGDIVLTGTPAGVGPLALGDELQLSLSNKINLSTTIVKRI</sequence>
<gene>
    <name evidence="3" type="ORF">NYF23_01430</name>
</gene>
<dbReference type="PANTHER" id="PTHR11820">
    <property type="entry name" value="ACYLPYRUVASE"/>
    <property type="match status" value="1"/>
</dbReference>
<evidence type="ECO:0000259" key="2">
    <source>
        <dbReference type="Pfam" id="PF01557"/>
    </source>
</evidence>
<dbReference type="PANTHER" id="PTHR11820:SF7">
    <property type="entry name" value="ACYLPYRUVASE FAHD1, MITOCHONDRIAL"/>
    <property type="match status" value="1"/>
</dbReference>
<protein>
    <submittedName>
        <fullName evidence="3">Fumarylacetoacetate hydrolase family protein</fullName>
    </submittedName>
</protein>
<keyword evidence="3" id="KW-0378">Hydrolase</keyword>
<dbReference type="EMBL" id="CP103416">
    <property type="protein sequence ID" value="UVW35282.1"/>
    <property type="molecule type" value="Genomic_DNA"/>
</dbReference>
<proteinExistence type="predicted"/>